<dbReference type="InterPro" id="IPR047120">
    <property type="entry name" value="Pk/Esn/Tes"/>
</dbReference>
<feature type="region of interest" description="Disordered" evidence="5">
    <location>
        <begin position="254"/>
        <end position="288"/>
    </location>
</feature>
<dbReference type="GO" id="GO:0008270">
    <property type="term" value="F:zinc ion binding"/>
    <property type="evidence" value="ECO:0007669"/>
    <property type="project" value="InterPro"/>
</dbReference>
<dbReference type="CDD" id="cd09830">
    <property type="entry name" value="PET_LIMPETin_LIM-9"/>
    <property type="match status" value="1"/>
</dbReference>
<dbReference type="Gene3D" id="2.10.110.10">
    <property type="entry name" value="Cysteine Rich Protein"/>
    <property type="match status" value="1"/>
</dbReference>
<sequence length="288" mass="31919">MNVPSFPYVTHIDRHLKTCKNCKCSREGHEIIAEYGARSRLGFVGHEGLDARTLGYTFVPPGLTTARQVDQYYSTLPSEEVPKLGSKGETARSQRIVRQLPKQDLSLSACKFLESEYATSFEDFIAARNEVALDVGLAKQAPPNSFCAGCERPTSTQQIVVTAPRLGNMVWHPGCFKCTECEDLLVDLAYCVYEESLYCERHYAEKMKPRCAGCDELRFRLPGPIRQKWSASRVANATTLPMFSVGSVHLTTESPRFTGGRSEEAAPVDDENCPSSSELPSSEARCDS</sequence>
<protein>
    <submittedName>
        <fullName evidence="6">Uncharacterized protein</fullName>
    </submittedName>
</protein>
<gene>
    <name evidence="6" type="ORF">YQE_04867</name>
</gene>
<dbReference type="OrthoDB" id="274660at2759"/>
<dbReference type="Pfam" id="PF06297">
    <property type="entry name" value="PET"/>
    <property type="match status" value="1"/>
</dbReference>
<dbReference type="HOGENOM" id="CLU_967291_0_0_1"/>
<evidence type="ECO:0000256" key="3">
    <source>
        <dbReference type="ARBA" id="ARBA00022833"/>
    </source>
</evidence>
<name>N6UAD7_DENPD</name>
<dbReference type="EMBL" id="KB740848">
    <property type="protein sequence ID" value="ENN78695.1"/>
    <property type="molecule type" value="Genomic_DNA"/>
</dbReference>
<dbReference type="InterPro" id="IPR001781">
    <property type="entry name" value="Znf_LIM"/>
</dbReference>
<dbReference type="AlphaFoldDB" id="N6UAD7"/>
<organism evidence="6">
    <name type="scientific">Dendroctonus ponderosae</name>
    <name type="common">Mountain pine beetle</name>
    <dbReference type="NCBI Taxonomy" id="77166"/>
    <lineage>
        <taxon>Eukaryota</taxon>
        <taxon>Metazoa</taxon>
        <taxon>Ecdysozoa</taxon>
        <taxon>Arthropoda</taxon>
        <taxon>Hexapoda</taxon>
        <taxon>Insecta</taxon>
        <taxon>Pterygota</taxon>
        <taxon>Neoptera</taxon>
        <taxon>Endopterygota</taxon>
        <taxon>Coleoptera</taxon>
        <taxon>Polyphaga</taxon>
        <taxon>Cucujiformia</taxon>
        <taxon>Curculionidae</taxon>
        <taxon>Scolytinae</taxon>
        <taxon>Dendroctonus</taxon>
    </lineage>
</organism>
<keyword evidence="4" id="KW-0440">LIM domain</keyword>
<dbReference type="PANTHER" id="PTHR24211:SF37">
    <property type="entry name" value="PROTEIN ESPINAS-LIKE PROTEIN"/>
    <property type="match status" value="1"/>
</dbReference>
<accession>N6UAD7</accession>
<keyword evidence="3" id="KW-0862">Zinc</keyword>
<dbReference type="PROSITE" id="PS00478">
    <property type="entry name" value="LIM_DOMAIN_1"/>
    <property type="match status" value="1"/>
</dbReference>
<reference evidence="6" key="1">
    <citation type="journal article" date="2013" name="Genome Biol.">
        <title>Draft genome of the mountain pine beetle, Dendroctonus ponderosae Hopkins, a major forest pest.</title>
        <authorList>
            <person name="Keeling C.I."/>
            <person name="Yuen M.M."/>
            <person name="Liao N.Y."/>
            <person name="Docking T.R."/>
            <person name="Chan S.K."/>
            <person name="Taylor G.A."/>
            <person name="Palmquist D.L."/>
            <person name="Jackman S.D."/>
            <person name="Nguyen A."/>
            <person name="Li M."/>
            <person name="Henderson H."/>
            <person name="Janes J.K."/>
            <person name="Zhao Y."/>
            <person name="Pandoh P."/>
            <person name="Moore R."/>
            <person name="Sperling F.A."/>
            <person name="Huber D.P."/>
            <person name="Birol I."/>
            <person name="Jones S.J."/>
            <person name="Bohlmann J."/>
        </authorList>
    </citation>
    <scope>NUCLEOTIDE SEQUENCE</scope>
</reference>
<dbReference type="SMART" id="SM00132">
    <property type="entry name" value="LIM"/>
    <property type="match status" value="1"/>
</dbReference>
<dbReference type="OMA" id="CNACDEV"/>
<keyword evidence="1" id="KW-0479">Metal-binding</keyword>
<evidence type="ECO:0000313" key="6">
    <source>
        <dbReference type="EMBL" id="ENN78695.1"/>
    </source>
</evidence>
<dbReference type="PANTHER" id="PTHR24211">
    <property type="entry name" value="LIM DOMAIN-CONTAINING PROTEIN"/>
    <property type="match status" value="1"/>
</dbReference>
<evidence type="ECO:0000256" key="5">
    <source>
        <dbReference type="SAM" id="MobiDB-lite"/>
    </source>
</evidence>
<dbReference type="InterPro" id="IPR010442">
    <property type="entry name" value="PET_domain"/>
</dbReference>
<evidence type="ECO:0000256" key="1">
    <source>
        <dbReference type="ARBA" id="ARBA00022723"/>
    </source>
</evidence>
<dbReference type="Pfam" id="PF00412">
    <property type="entry name" value="LIM"/>
    <property type="match status" value="1"/>
</dbReference>
<dbReference type="PROSITE" id="PS50023">
    <property type="entry name" value="LIM_DOMAIN_2"/>
    <property type="match status" value="1"/>
</dbReference>
<dbReference type="SUPFAM" id="SSF57716">
    <property type="entry name" value="Glucocorticoid receptor-like (DNA-binding domain)"/>
    <property type="match status" value="1"/>
</dbReference>
<proteinExistence type="predicted"/>
<evidence type="ECO:0000256" key="2">
    <source>
        <dbReference type="ARBA" id="ARBA00022737"/>
    </source>
</evidence>
<keyword evidence="2" id="KW-0677">Repeat</keyword>
<dbReference type="PROSITE" id="PS51303">
    <property type="entry name" value="PET"/>
    <property type="match status" value="1"/>
</dbReference>
<feature type="non-terminal residue" evidence="6">
    <location>
        <position position="1"/>
    </location>
</feature>
<evidence type="ECO:0000256" key="4">
    <source>
        <dbReference type="ARBA" id="ARBA00023038"/>
    </source>
</evidence>